<dbReference type="GO" id="GO:0006096">
    <property type="term" value="P:glycolytic process"/>
    <property type="evidence" value="ECO:0007669"/>
    <property type="project" value="UniProtKB-KW"/>
</dbReference>
<dbReference type="InterPro" id="IPR001227">
    <property type="entry name" value="Ac_transferase_dom_sf"/>
</dbReference>
<evidence type="ECO:0000256" key="1">
    <source>
        <dbReference type="ARBA" id="ARBA00022679"/>
    </source>
</evidence>
<dbReference type="EMBL" id="KN551583">
    <property type="protein sequence ID" value="KHJ92081.1"/>
    <property type="molecule type" value="Genomic_DNA"/>
</dbReference>
<sequence length="442" mass="49655">MACNLVNQARLETDLLEVRTAPSFILDKKLGKMYNFHAHNPIASWMRDQTLFIFTPVLVCKFPMKTVGVDDAISTTGLLYSQFYRCAFSDSGSDVEITISGKEVTFHFRYGNKKKASNVIVFDHIPLEDQIVCLFPGQGAQYVGMGSKIADCPQAKAIFDRSSEILGYDILKLCMEGPKTKLDQTLYCQPAVFVSSVATFEKFKASDETITDRITDVAGFSVGEFAALVAGGILSFDDALRIVNARAKAMHECNQLIRSGMMTVRVHASSRLEEAMADAKMESREKGEMEVCEIANYLFCGVRVVGASETCMRYLEENQERYNFSVVKRLEVSGAFHTVQMEPAVAKVREAIAGVELHKPTCNVYSNYTGHIYPAKNSEIRNVIAKQVTHPVKWEQIQQLLYRKHRDYTFPMFVELGAGRQLGTMLMRTSKKAYKTYEHISC</sequence>
<reference evidence="7 8" key="1">
    <citation type="submission" date="2014-03" db="EMBL/GenBank/DDBJ databases">
        <title>Draft genome of the hookworm Oesophagostomum dentatum.</title>
        <authorList>
            <person name="Mitreva M."/>
        </authorList>
    </citation>
    <scope>NUCLEOTIDE SEQUENCE [LARGE SCALE GENOMIC DNA]</scope>
    <source>
        <strain evidence="7 8">OD-Hann</strain>
    </source>
</reference>
<evidence type="ECO:0000259" key="6">
    <source>
        <dbReference type="SMART" id="SM00827"/>
    </source>
</evidence>
<name>A0A0B1T7G3_OESDE</name>
<dbReference type="InterPro" id="IPR007666">
    <property type="entry name" value="ADP_PFK/GK"/>
</dbReference>
<dbReference type="GO" id="GO:0046872">
    <property type="term" value="F:metal ion binding"/>
    <property type="evidence" value="ECO:0007669"/>
    <property type="project" value="UniProtKB-KW"/>
</dbReference>
<dbReference type="GO" id="GO:0016773">
    <property type="term" value="F:phosphotransferase activity, alcohol group as acceptor"/>
    <property type="evidence" value="ECO:0007669"/>
    <property type="project" value="InterPro"/>
</dbReference>
<dbReference type="Pfam" id="PF00698">
    <property type="entry name" value="Acyl_transf_1"/>
    <property type="match status" value="1"/>
</dbReference>
<dbReference type="Gene3D" id="3.40.1190.20">
    <property type="match status" value="1"/>
</dbReference>
<dbReference type="Pfam" id="PF04587">
    <property type="entry name" value="ADP_PFK_GK"/>
    <property type="match status" value="1"/>
</dbReference>
<keyword evidence="5" id="KW-0324">Glycolysis</keyword>
<keyword evidence="3" id="KW-0418">Kinase</keyword>
<keyword evidence="8" id="KW-1185">Reference proteome</keyword>
<dbReference type="Gene3D" id="3.30.70.250">
    <property type="entry name" value="Malonyl-CoA ACP transacylase, ACP-binding"/>
    <property type="match status" value="1"/>
</dbReference>
<evidence type="ECO:0000256" key="2">
    <source>
        <dbReference type="ARBA" id="ARBA00022723"/>
    </source>
</evidence>
<keyword evidence="4" id="KW-0460">Magnesium</keyword>
<accession>A0A0B1T7G3</accession>
<dbReference type="AlphaFoldDB" id="A0A0B1T7G3"/>
<evidence type="ECO:0000256" key="5">
    <source>
        <dbReference type="ARBA" id="ARBA00023152"/>
    </source>
</evidence>
<dbReference type="SUPFAM" id="SSF52151">
    <property type="entry name" value="FabD/lysophospholipase-like"/>
    <property type="match status" value="1"/>
</dbReference>
<dbReference type="InterPro" id="IPR016035">
    <property type="entry name" value="Acyl_Trfase/lysoPLipase"/>
</dbReference>
<evidence type="ECO:0000313" key="8">
    <source>
        <dbReference type="Proteomes" id="UP000053660"/>
    </source>
</evidence>
<evidence type="ECO:0000256" key="4">
    <source>
        <dbReference type="ARBA" id="ARBA00022842"/>
    </source>
</evidence>
<dbReference type="PANTHER" id="PTHR47170">
    <property type="entry name" value="MALONYL-COA ACP TRANSACYLASE, ACP-BINDING"/>
    <property type="match status" value="1"/>
</dbReference>
<dbReference type="OrthoDB" id="541883at2759"/>
<keyword evidence="2" id="KW-0479">Metal-binding</keyword>
<evidence type="ECO:0000256" key="3">
    <source>
        <dbReference type="ARBA" id="ARBA00022777"/>
    </source>
</evidence>
<dbReference type="InterPro" id="IPR052760">
    <property type="entry name" value="Mitochondrial_malonyltrans"/>
</dbReference>
<dbReference type="PANTHER" id="PTHR47170:SF2">
    <property type="entry name" value="MALONYL-COA:ACP TRANSACYLASE (MAT) DOMAIN-CONTAINING PROTEIN"/>
    <property type="match status" value="1"/>
</dbReference>
<protein>
    <recommendedName>
        <fullName evidence="6">Malonyl-CoA:ACP transacylase (MAT) domain-containing protein</fullName>
    </recommendedName>
</protein>
<dbReference type="InterPro" id="IPR014043">
    <property type="entry name" value="Acyl_transferase_dom"/>
</dbReference>
<evidence type="ECO:0000313" key="7">
    <source>
        <dbReference type="EMBL" id="KHJ92081.1"/>
    </source>
</evidence>
<dbReference type="SUPFAM" id="SSF53613">
    <property type="entry name" value="Ribokinase-like"/>
    <property type="match status" value="1"/>
</dbReference>
<organism evidence="7 8">
    <name type="scientific">Oesophagostomum dentatum</name>
    <name type="common">Nodular worm</name>
    <dbReference type="NCBI Taxonomy" id="61180"/>
    <lineage>
        <taxon>Eukaryota</taxon>
        <taxon>Metazoa</taxon>
        <taxon>Ecdysozoa</taxon>
        <taxon>Nematoda</taxon>
        <taxon>Chromadorea</taxon>
        <taxon>Rhabditida</taxon>
        <taxon>Rhabditina</taxon>
        <taxon>Rhabditomorpha</taxon>
        <taxon>Strongyloidea</taxon>
        <taxon>Strongylidae</taxon>
        <taxon>Oesophagostomum</taxon>
    </lineage>
</organism>
<dbReference type="SMART" id="SM00827">
    <property type="entry name" value="PKS_AT"/>
    <property type="match status" value="1"/>
</dbReference>
<dbReference type="PROSITE" id="PS51255">
    <property type="entry name" value="ADPK"/>
    <property type="match status" value="1"/>
</dbReference>
<dbReference type="GO" id="GO:0016301">
    <property type="term" value="F:kinase activity"/>
    <property type="evidence" value="ECO:0007669"/>
    <property type="project" value="UniProtKB-KW"/>
</dbReference>
<dbReference type="InterPro" id="IPR029056">
    <property type="entry name" value="Ribokinase-like"/>
</dbReference>
<dbReference type="Proteomes" id="UP000053660">
    <property type="component" value="Unassembled WGS sequence"/>
</dbReference>
<feature type="domain" description="Malonyl-CoA:ACP transacylase (MAT)" evidence="6">
    <location>
        <begin position="134"/>
        <end position="439"/>
    </location>
</feature>
<proteinExistence type="predicted"/>
<gene>
    <name evidence="7" type="ORF">OESDEN_08041</name>
</gene>
<dbReference type="Gene3D" id="3.40.366.10">
    <property type="entry name" value="Malonyl-Coenzyme A Acyl Carrier Protein, domain 2"/>
    <property type="match status" value="1"/>
</dbReference>
<keyword evidence="1" id="KW-0808">Transferase</keyword>